<name>A0A9X2FU29_9RHOB</name>
<evidence type="ECO:0000313" key="1">
    <source>
        <dbReference type="EMBL" id="MCP1170139.1"/>
    </source>
</evidence>
<protein>
    <submittedName>
        <fullName evidence="1">Uncharacterized protein</fullName>
    </submittedName>
</protein>
<sequence>MVGSSKILTVSYGTFSCTLEGFDDSFDTMKAIAEYFRDLASDDRYFGAEPPTPDAEMLARIAEREVSRRVEARTEGSGIMLRTGEA</sequence>
<dbReference type="Proteomes" id="UP001139477">
    <property type="component" value="Unassembled WGS sequence"/>
</dbReference>
<feature type="non-terminal residue" evidence="1">
    <location>
        <position position="86"/>
    </location>
</feature>
<dbReference type="EMBL" id="JAMYXC010000270">
    <property type="protein sequence ID" value="MCP1170139.1"/>
    <property type="molecule type" value="Genomic_DNA"/>
</dbReference>
<evidence type="ECO:0000313" key="2">
    <source>
        <dbReference type="Proteomes" id="UP001139477"/>
    </source>
</evidence>
<proteinExistence type="predicted"/>
<dbReference type="PROSITE" id="PS51257">
    <property type="entry name" value="PROKAR_LIPOPROTEIN"/>
    <property type="match status" value="1"/>
</dbReference>
<keyword evidence="2" id="KW-1185">Reference proteome</keyword>
<gene>
    <name evidence="1" type="ORF">NHG85_16675</name>
</gene>
<reference evidence="1" key="1">
    <citation type="submission" date="2022-06" db="EMBL/GenBank/DDBJ databases">
        <title>Limimaricola sediminis sp. nov., isolated from an intertidal sediment.</title>
        <authorList>
            <person name="Shao X."/>
        </authorList>
    </citation>
    <scope>NUCLEOTIDE SEQUENCE</scope>
    <source>
        <strain evidence="1">ASW11-118</strain>
    </source>
</reference>
<organism evidence="1 2">
    <name type="scientific">Limimaricola litoreus</name>
    <dbReference type="NCBI Taxonomy" id="2955316"/>
    <lineage>
        <taxon>Bacteria</taxon>
        <taxon>Pseudomonadati</taxon>
        <taxon>Pseudomonadota</taxon>
        <taxon>Alphaproteobacteria</taxon>
        <taxon>Rhodobacterales</taxon>
        <taxon>Paracoccaceae</taxon>
        <taxon>Limimaricola</taxon>
    </lineage>
</organism>
<accession>A0A9X2FU29</accession>
<comment type="caution">
    <text evidence="1">The sequence shown here is derived from an EMBL/GenBank/DDBJ whole genome shotgun (WGS) entry which is preliminary data.</text>
</comment>
<dbReference type="AlphaFoldDB" id="A0A9X2FU29"/>